<keyword evidence="1" id="KW-0472">Membrane</keyword>
<dbReference type="EMBL" id="QKWP01000599">
    <property type="protein sequence ID" value="RIB17548.1"/>
    <property type="molecule type" value="Genomic_DNA"/>
</dbReference>
<evidence type="ECO:0000313" key="2">
    <source>
        <dbReference type="EMBL" id="RIB17548.1"/>
    </source>
</evidence>
<dbReference type="OrthoDB" id="2323852at2759"/>
<organism evidence="2 3">
    <name type="scientific">Gigaspora rosea</name>
    <dbReference type="NCBI Taxonomy" id="44941"/>
    <lineage>
        <taxon>Eukaryota</taxon>
        <taxon>Fungi</taxon>
        <taxon>Fungi incertae sedis</taxon>
        <taxon>Mucoromycota</taxon>
        <taxon>Glomeromycotina</taxon>
        <taxon>Glomeromycetes</taxon>
        <taxon>Diversisporales</taxon>
        <taxon>Gigasporaceae</taxon>
        <taxon>Gigaspora</taxon>
    </lineage>
</organism>
<evidence type="ECO:0008006" key="4">
    <source>
        <dbReference type="Google" id="ProtNLM"/>
    </source>
</evidence>
<feature type="transmembrane region" description="Helical" evidence="1">
    <location>
        <begin position="979"/>
        <end position="1009"/>
    </location>
</feature>
<name>A0A397V7D2_9GLOM</name>
<accession>A0A397V7D2</accession>
<evidence type="ECO:0000313" key="3">
    <source>
        <dbReference type="Proteomes" id="UP000266673"/>
    </source>
</evidence>
<dbReference type="AlphaFoldDB" id="A0A397V7D2"/>
<reference evidence="2 3" key="1">
    <citation type="submission" date="2018-06" db="EMBL/GenBank/DDBJ databases">
        <title>Comparative genomics reveals the genomic features of Rhizophagus irregularis, R. cerebriforme, R. diaphanum and Gigaspora rosea, and their symbiotic lifestyle signature.</title>
        <authorList>
            <person name="Morin E."/>
            <person name="San Clemente H."/>
            <person name="Chen E.C.H."/>
            <person name="De La Providencia I."/>
            <person name="Hainaut M."/>
            <person name="Kuo A."/>
            <person name="Kohler A."/>
            <person name="Murat C."/>
            <person name="Tang N."/>
            <person name="Roy S."/>
            <person name="Loubradou J."/>
            <person name="Henrissat B."/>
            <person name="Grigoriev I.V."/>
            <person name="Corradi N."/>
            <person name="Roux C."/>
            <person name="Martin F.M."/>
        </authorList>
    </citation>
    <scope>NUCLEOTIDE SEQUENCE [LARGE SCALE GENOMIC DNA]</scope>
    <source>
        <strain evidence="2 3">DAOM 194757</strain>
    </source>
</reference>
<comment type="caution">
    <text evidence="2">The sequence shown here is derived from an EMBL/GenBank/DDBJ whole genome shotgun (WGS) entry which is preliminary data.</text>
</comment>
<keyword evidence="1" id="KW-0812">Transmembrane</keyword>
<evidence type="ECO:0000256" key="1">
    <source>
        <dbReference type="SAM" id="Phobius"/>
    </source>
</evidence>
<protein>
    <recommendedName>
        <fullName evidence="4">Ion transport domain-containing protein</fullName>
    </recommendedName>
</protein>
<dbReference type="STRING" id="44941.A0A397V7D2"/>
<sequence length="1132" mass="134073">MPTIDVIEEEKELYLAISPKGDFVVEFVLLENETEFELRMFKVIKKSNNNDLSDQNYDNRHSSKKLIHIGDFRKPLSFTEDQNILSWSIAVSDKLLSHNSSVRLLAISCISIHDMTLDKFIEGTKKPGITIVFTINGDYSIEKKELIRSDDYGGIVKLFSLNEDNKKTNIEDMDKCFLIILNASGIYKHYFRHLNHKFISKIQKFLNHKPISKFQNFNYSKKIESAMNYNRSRPSFNMKYITRCLNKHYFLVDTKFEDAQYMELYDLKTNQLVNTFHRQNLYESSFIVDIPDFFAISNNNKIFAYRSGNEIKLYLIECGLELASIKLDTGEPSPIDYFMLYFMHFFNDDEKLLICRLSKEKSCQWSIWNIFESIQKSIRFENNLDFNFFQMNNIFNEFIEPSFYQSERTNSLGNLFQMYNSFIESGFYQFERIDSLLIFYKNKEKHGNLSEDKRIYDIFNLEKEDKVEKRFIGIDIWVKERNLMIFKDKKSLLDEAYHICDPWVRSNHVSPQPNDGSPQFFAYLDKEKKIILLIGNYTVQVSYEREKKKRTLEFISVINEDDRDINEHVRERCIERICEKFKLSTDPKDSQSIEMWGDNYVTDAINEACRTLKYLYQMLEEHDKYDALLNHEHSYFKYKEITKQTRNIIIRFIQLYPIVWRLLDIRFDLLSILIDARECSLIKYILFNEKKAIDDDDEPVQNSLLHKRSLHMPQYKSWEGGDNVIFKALSDKNPIFLGYFLEYYSNKAAEEIGWMITVSEILPDLYNKNNENYGFYKSYAQLLFYKRWFCSKGLDMPFFKFIKIPSCITGNNFLEVFIPVTQLIPKDCKLDINKINRDKIPDIQMVPLIDFTANKKILSKKRGDKYLNNLKSIFCPSKFVPQKECPIPFRLIHEVGNNRKDSFYYNPSIEAIMNFIFVFLGYAQYIGLSQTPTSYEVSNGSEVIYNMTGIEPGNSFSNPFRAIIAAYYWSSNSFDAWGFWPLIIISVIFNIIFIIILQNVIVSFMSAAFKDANRDGKRAVLNFQSRLIYDYALRENSAFTSRKNDFDCKFNDKLRIKYVCFYNELSITKAWRNESKEWESEPIYLDAENQIQKKSENEFSIEDEDIKFIWVKEKDETTKQTEETEETTEQAL</sequence>
<proteinExistence type="predicted"/>
<gene>
    <name evidence="2" type="ORF">C2G38_2187054</name>
</gene>
<dbReference type="Proteomes" id="UP000266673">
    <property type="component" value="Unassembled WGS sequence"/>
</dbReference>
<keyword evidence="1" id="KW-1133">Transmembrane helix</keyword>
<keyword evidence="3" id="KW-1185">Reference proteome</keyword>